<evidence type="ECO:0000256" key="2">
    <source>
        <dbReference type="ARBA" id="ARBA00002315"/>
    </source>
</evidence>
<dbReference type="InterPro" id="IPR036646">
    <property type="entry name" value="PGAM_B_sf"/>
</dbReference>
<dbReference type="PANTHER" id="PTHR31637">
    <property type="entry name" value="2,3-BISPHOSPHOGLYCERATE-INDEPENDENT PHOSPHOGLYCERATE MUTASE"/>
    <property type="match status" value="1"/>
</dbReference>
<feature type="domain" description="Metalloenzyme" evidence="14">
    <location>
        <begin position="7"/>
        <end position="493"/>
    </location>
</feature>
<dbReference type="Pfam" id="PF01676">
    <property type="entry name" value="Metalloenzyme"/>
    <property type="match status" value="1"/>
</dbReference>
<evidence type="ECO:0000313" key="17">
    <source>
        <dbReference type="Proteomes" id="UP000602745"/>
    </source>
</evidence>
<evidence type="ECO:0000259" key="14">
    <source>
        <dbReference type="Pfam" id="PF01676"/>
    </source>
</evidence>
<evidence type="ECO:0000256" key="8">
    <source>
        <dbReference type="ARBA" id="ARBA00023235"/>
    </source>
</evidence>
<accession>A0A8J3DXH8</accession>
<organism evidence="16 17">
    <name type="scientific">Agaricicola taiwanensis</name>
    <dbReference type="NCBI Taxonomy" id="591372"/>
    <lineage>
        <taxon>Bacteria</taxon>
        <taxon>Pseudomonadati</taxon>
        <taxon>Pseudomonadota</taxon>
        <taxon>Alphaproteobacteria</taxon>
        <taxon>Rhodobacterales</taxon>
        <taxon>Paracoccaceae</taxon>
        <taxon>Agaricicola</taxon>
    </lineage>
</organism>
<feature type="binding site" evidence="9 12">
    <location>
        <position position="183"/>
    </location>
    <ligand>
        <name>substrate</name>
    </ligand>
</feature>
<evidence type="ECO:0000256" key="5">
    <source>
        <dbReference type="ARBA" id="ARBA00022723"/>
    </source>
</evidence>
<feature type="binding site" evidence="9 12">
    <location>
        <begin position="254"/>
        <end position="257"/>
    </location>
    <ligand>
        <name>substrate</name>
    </ligand>
</feature>
<dbReference type="CDD" id="cd16010">
    <property type="entry name" value="iPGM"/>
    <property type="match status" value="1"/>
</dbReference>
<dbReference type="Gene3D" id="3.40.1450.10">
    <property type="entry name" value="BPG-independent phosphoglycerate mutase, domain B"/>
    <property type="match status" value="1"/>
</dbReference>
<evidence type="ECO:0000256" key="4">
    <source>
        <dbReference type="ARBA" id="ARBA00008819"/>
    </source>
</evidence>
<keyword evidence="7 9" id="KW-0464">Manganese</keyword>
<comment type="caution">
    <text evidence="16">The sequence shown here is derived from an EMBL/GenBank/DDBJ whole genome shotgun (WGS) entry which is preliminary data.</text>
</comment>
<proteinExistence type="inferred from homology"/>
<feature type="binding site" evidence="9 12">
    <location>
        <position position="124"/>
    </location>
    <ligand>
        <name>substrate</name>
    </ligand>
</feature>
<dbReference type="InterPro" id="IPR005995">
    <property type="entry name" value="Pgm_bpd_ind"/>
</dbReference>
<evidence type="ECO:0000256" key="9">
    <source>
        <dbReference type="HAMAP-Rule" id="MF_01038"/>
    </source>
</evidence>
<dbReference type="Pfam" id="PF06415">
    <property type="entry name" value="iPGM_N"/>
    <property type="match status" value="1"/>
</dbReference>
<name>A0A8J3DXH8_9RHOB</name>
<comment type="similarity">
    <text evidence="4 9">Belongs to the BPG-independent phosphoglycerate mutase family.</text>
</comment>
<evidence type="ECO:0000256" key="10">
    <source>
        <dbReference type="NCBIfam" id="TIGR01307"/>
    </source>
</evidence>
<keyword evidence="17" id="KW-1185">Reference proteome</keyword>
<dbReference type="SUPFAM" id="SSF64158">
    <property type="entry name" value="2,3-Bisphosphoglycerate-independent phosphoglycerate mutase, substrate-binding domain"/>
    <property type="match status" value="1"/>
</dbReference>
<dbReference type="Gene3D" id="3.40.720.10">
    <property type="entry name" value="Alkaline Phosphatase, subunit A"/>
    <property type="match status" value="1"/>
</dbReference>
<evidence type="ECO:0000256" key="1">
    <source>
        <dbReference type="ARBA" id="ARBA00000370"/>
    </source>
</evidence>
<reference evidence="16" key="1">
    <citation type="journal article" date="2014" name="Int. J. Syst. Evol. Microbiol.">
        <title>Complete genome sequence of Corynebacterium casei LMG S-19264T (=DSM 44701T), isolated from a smear-ripened cheese.</title>
        <authorList>
            <consortium name="US DOE Joint Genome Institute (JGI-PGF)"/>
            <person name="Walter F."/>
            <person name="Albersmeier A."/>
            <person name="Kalinowski J."/>
            <person name="Ruckert C."/>
        </authorList>
    </citation>
    <scope>NUCLEOTIDE SEQUENCE</scope>
    <source>
        <strain evidence="16">CCM 7684</strain>
    </source>
</reference>
<dbReference type="HAMAP" id="MF_01038">
    <property type="entry name" value="GpmI"/>
    <property type="match status" value="1"/>
</dbReference>
<feature type="binding site" evidence="9 13">
    <location>
        <position position="63"/>
    </location>
    <ligand>
        <name>Mn(2+)</name>
        <dbReference type="ChEBI" id="CHEBI:29035"/>
        <label>2</label>
    </ligand>
</feature>
<feature type="binding site" evidence="9 12">
    <location>
        <position position="189"/>
    </location>
    <ligand>
        <name>substrate</name>
    </ligand>
</feature>
<evidence type="ECO:0000256" key="13">
    <source>
        <dbReference type="PIRSR" id="PIRSR001492-3"/>
    </source>
</evidence>
<dbReference type="GO" id="GO:0006096">
    <property type="term" value="P:glycolytic process"/>
    <property type="evidence" value="ECO:0007669"/>
    <property type="project" value="UniProtKB-UniRule"/>
</dbReference>
<dbReference type="SUPFAM" id="SSF53649">
    <property type="entry name" value="Alkaline phosphatase-like"/>
    <property type="match status" value="1"/>
</dbReference>
<evidence type="ECO:0000256" key="7">
    <source>
        <dbReference type="ARBA" id="ARBA00023211"/>
    </source>
</evidence>
<dbReference type="AlphaFoldDB" id="A0A8J3DXH8"/>
<evidence type="ECO:0000256" key="11">
    <source>
        <dbReference type="PIRSR" id="PIRSR001492-1"/>
    </source>
</evidence>
<comment type="pathway">
    <text evidence="3 9">Carbohydrate degradation; glycolysis; pyruvate from D-glyceraldehyde 3-phosphate: step 3/5.</text>
</comment>
<keyword evidence="8 9" id="KW-0413">Isomerase</keyword>
<feature type="binding site" evidence="9 13">
    <location>
        <position position="457"/>
    </location>
    <ligand>
        <name>Mn(2+)</name>
        <dbReference type="ChEBI" id="CHEBI:29035"/>
        <label>1</label>
    </ligand>
</feature>
<dbReference type="Proteomes" id="UP000602745">
    <property type="component" value="Unassembled WGS sequence"/>
</dbReference>
<sequence length="507" mass="54120">MPAKIPTMLMILDGWGWREEAADNAVLQAKTPNFDRFWANCPHAFLRTFGGDVGLPQGQMGNSEVGHLNLGAGRVVMQDLPRINEAMAGEGLAQALEATGLPAALKKTGGTCHILGLISPGGVHAHQDHAAALAQILARAGIPAVVHVFTDGRDTPPSAGADYVKALEAALPKDVPIASVTGRYYAMDRDNRWERVSQAFNAMVHGQGQHFASADEAIRAGYAAGKTDEFLPASVIGHYAGMKDGDALLSFNFRADRIRQLLDAMLDPDFQGFDRGRVPRFALAAGMTSYSSELDQRMKVLFPPQTLANGLGETVAKAGKTQVRMAETEKYPHVTYFFNGGEETPYPGEDRIMVPSPKVATYDLQPSMSAPELTGKAVEAITSGKYDLVVLNFANPDMVGHTGILAAAVEAVETVDAGLGRIAEAIEKQGGSLLVTADHGNCEMMRDPETGQPHTAHTTNPVPVFLISSRKGELHDGKLADVAPTLLDLMGLDQPAEMTGKSLLKYG</sequence>
<dbReference type="GO" id="GO:0006007">
    <property type="term" value="P:glucose catabolic process"/>
    <property type="evidence" value="ECO:0007669"/>
    <property type="project" value="InterPro"/>
</dbReference>
<dbReference type="PANTHER" id="PTHR31637:SF0">
    <property type="entry name" value="2,3-BISPHOSPHOGLYCERATE-INDEPENDENT PHOSPHOGLYCERATE MUTASE"/>
    <property type="match status" value="1"/>
</dbReference>
<dbReference type="NCBIfam" id="TIGR01307">
    <property type="entry name" value="pgm_bpd_ind"/>
    <property type="match status" value="1"/>
</dbReference>
<dbReference type="InterPro" id="IPR011258">
    <property type="entry name" value="BPG-indep_PGM_N"/>
</dbReference>
<dbReference type="EMBL" id="BMCP01000002">
    <property type="protein sequence ID" value="GGE48072.1"/>
    <property type="molecule type" value="Genomic_DNA"/>
</dbReference>
<dbReference type="InterPro" id="IPR017850">
    <property type="entry name" value="Alkaline_phosphatase_core_sf"/>
</dbReference>
<evidence type="ECO:0000256" key="6">
    <source>
        <dbReference type="ARBA" id="ARBA00023152"/>
    </source>
</evidence>
<dbReference type="EC" id="5.4.2.12" evidence="9 10"/>
<gene>
    <name evidence="9 16" type="primary">gpmI</name>
    <name evidence="16" type="ORF">GCM10007276_26630</name>
</gene>
<comment type="catalytic activity">
    <reaction evidence="1 9">
        <text>(2R)-2-phosphoglycerate = (2R)-3-phosphoglycerate</text>
        <dbReference type="Rhea" id="RHEA:15901"/>
        <dbReference type="ChEBI" id="CHEBI:58272"/>
        <dbReference type="ChEBI" id="CHEBI:58289"/>
        <dbReference type="EC" id="5.4.2.12"/>
    </reaction>
</comment>
<feature type="binding site" evidence="9 13">
    <location>
        <position position="438"/>
    </location>
    <ligand>
        <name>Mn(2+)</name>
        <dbReference type="ChEBI" id="CHEBI:29035"/>
        <label>2</label>
    </ligand>
</feature>
<feature type="active site" description="Phosphoserine intermediate" evidence="9 11">
    <location>
        <position position="63"/>
    </location>
</feature>
<feature type="binding site" evidence="9 13">
    <location>
        <position position="397"/>
    </location>
    <ligand>
        <name>Mn(2+)</name>
        <dbReference type="ChEBI" id="CHEBI:29035"/>
        <label>1</label>
    </ligand>
</feature>
<dbReference type="InterPro" id="IPR006124">
    <property type="entry name" value="Metalloenzyme"/>
</dbReference>
<evidence type="ECO:0000256" key="3">
    <source>
        <dbReference type="ARBA" id="ARBA00004798"/>
    </source>
</evidence>
<evidence type="ECO:0000256" key="12">
    <source>
        <dbReference type="PIRSR" id="PIRSR001492-2"/>
    </source>
</evidence>
<feature type="binding site" evidence="9 13">
    <location>
        <position position="13"/>
    </location>
    <ligand>
        <name>Mn(2+)</name>
        <dbReference type="ChEBI" id="CHEBI:29035"/>
        <label>2</label>
    </ligand>
</feature>
<feature type="binding site" evidence="9 13">
    <location>
        <position position="401"/>
    </location>
    <ligand>
        <name>Mn(2+)</name>
        <dbReference type="ChEBI" id="CHEBI:29035"/>
        <label>1</label>
    </ligand>
</feature>
<dbReference type="FunFam" id="3.40.1450.10:FF:000002">
    <property type="entry name" value="2,3-bisphosphoglycerate-independent phosphoglycerate mutase"/>
    <property type="match status" value="1"/>
</dbReference>
<dbReference type="PIRSF" id="PIRSF001492">
    <property type="entry name" value="IPGAM"/>
    <property type="match status" value="1"/>
</dbReference>
<dbReference type="UniPathway" id="UPA00109">
    <property type="reaction ID" value="UER00186"/>
</dbReference>
<feature type="binding site" evidence="9 12">
    <location>
        <position position="330"/>
    </location>
    <ligand>
        <name>substrate</name>
    </ligand>
</feature>
<feature type="domain" description="BPG-independent PGAM N-terminal" evidence="15">
    <location>
        <begin position="83"/>
        <end position="291"/>
    </location>
</feature>
<dbReference type="RefSeq" id="WP_188410201.1">
    <property type="nucleotide sequence ID" value="NZ_BMCP01000002.1"/>
</dbReference>
<dbReference type="GO" id="GO:0005829">
    <property type="term" value="C:cytosol"/>
    <property type="evidence" value="ECO:0007669"/>
    <property type="project" value="TreeGrafter"/>
</dbReference>
<reference evidence="16" key="2">
    <citation type="submission" date="2020-09" db="EMBL/GenBank/DDBJ databases">
        <authorList>
            <person name="Sun Q."/>
            <person name="Sedlacek I."/>
        </authorList>
    </citation>
    <scope>NUCLEOTIDE SEQUENCE</scope>
    <source>
        <strain evidence="16">CCM 7684</strain>
    </source>
</reference>
<dbReference type="GO" id="GO:0004619">
    <property type="term" value="F:phosphoglycerate mutase activity"/>
    <property type="evidence" value="ECO:0007669"/>
    <property type="project" value="UniProtKB-UniRule"/>
</dbReference>
<feature type="binding site" evidence="9 12">
    <location>
        <begin position="153"/>
        <end position="154"/>
    </location>
    <ligand>
        <name>substrate</name>
    </ligand>
</feature>
<comment type="function">
    <text evidence="2 9">Catalyzes the interconversion of 2-phosphoglycerate and 3-phosphoglycerate.</text>
</comment>
<keyword evidence="5 9" id="KW-0479">Metal-binding</keyword>
<comment type="subunit">
    <text evidence="9">Monomer.</text>
</comment>
<evidence type="ECO:0000313" key="16">
    <source>
        <dbReference type="EMBL" id="GGE48072.1"/>
    </source>
</evidence>
<feature type="binding site" evidence="9 13">
    <location>
        <position position="439"/>
    </location>
    <ligand>
        <name>Mn(2+)</name>
        <dbReference type="ChEBI" id="CHEBI:29035"/>
        <label>2</label>
    </ligand>
</feature>
<evidence type="ECO:0000259" key="15">
    <source>
        <dbReference type="Pfam" id="PF06415"/>
    </source>
</evidence>
<dbReference type="GO" id="GO:0030145">
    <property type="term" value="F:manganese ion binding"/>
    <property type="evidence" value="ECO:0007669"/>
    <property type="project" value="UniProtKB-UniRule"/>
</dbReference>
<keyword evidence="6 9" id="KW-0324">Glycolysis</keyword>
<comment type="cofactor">
    <cofactor evidence="9">
        <name>Mn(2+)</name>
        <dbReference type="ChEBI" id="CHEBI:29035"/>
    </cofactor>
    <text evidence="9">Binds 2 manganese ions per subunit.</text>
</comment>
<protein>
    <recommendedName>
        <fullName evidence="9 10">2,3-bisphosphoglycerate-independent phosphoglycerate mutase</fullName>
        <shortName evidence="9">BPG-independent PGAM</shortName>
        <shortName evidence="9">Phosphoglyceromutase</shortName>
        <shortName evidence="9">iPGM</shortName>
        <ecNumber evidence="9 10">5.4.2.12</ecNumber>
    </recommendedName>
</protein>